<dbReference type="Proteomes" id="UP001597264">
    <property type="component" value="Unassembled WGS sequence"/>
</dbReference>
<proteinExistence type="predicted"/>
<accession>A0ABW3U6B6</accession>
<feature type="region of interest" description="Disordered" evidence="1">
    <location>
        <begin position="41"/>
        <end position="63"/>
    </location>
</feature>
<name>A0ABW3U6B6_9GAMM</name>
<comment type="caution">
    <text evidence="2">The sequence shown here is derived from an EMBL/GenBank/DDBJ whole genome shotgun (WGS) entry which is preliminary data.</text>
</comment>
<evidence type="ECO:0000256" key="1">
    <source>
        <dbReference type="SAM" id="MobiDB-lite"/>
    </source>
</evidence>
<dbReference type="RefSeq" id="WP_230438486.1">
    <property type="nucleotide sequence ID" value="NZ_CP087715.1"/>
</dbReference>
<sequence>MKELADLLSREQLERIRRQAHRLGLDPEDLAVDLLDRELKSTQPKSSGGKIMQFRRASRGPEK</sequence>
<evidence type="ECO:0000313" key="3">
    <source>
        <dbReference type="Proteomes" id="UP001597264"/>
    </source>
</evidence>
<keyword evidence="3" id="KW-1185">Reference proteome</keyword>
<protein>
    <submittedName>
        <fullName evidence="2">Uncharacterized protein</fullName>
    </submittedName>
</protein>
<dbReference type="EMBL" id="JBHTLR010000007">
    <property type="protein sequence ID" value="MFD1216387.1"/>
    <property type="molecule type" value="Genomic_DNA"/>
</dbReference>
<gene>
    <name evidence="2" type="ORF">ACFQ2X_07250</name>
</gene>
<organism evidence="2 3">
    <name type="scientific">Microbulbifer celer</name>
    <dbReference type="NCBI Taxonomy" id="435905"/>
    <lineage>
        <taxon>Bacteria</taxon>
        <taxon>Pseudomonadati</taxon>
        <taxon>Pseudomonadota</taxon>
        <taxon>Gammaproteobacteria</taxon>
        <taxon>Cellvibrionales</taxon>
        <taxon>Microbulbiferaceae</taxon>
        <taxon>Microbulbifer</taxon>
    </lineage>
</organism>
<evidence type="ECO:0000313" key="2">
    <source>
        <dbReference type="EMBL" id="MFD1216387.1"/>
    </source>
</evidence>
<reference evidence="3" key="1">
    <citation type="journal article" date="2019" name="Int. J. Syst. Evol. Microbiol.">
        <title>The Global Catalogue of Microorganisms (GCM) 10K type strain sequencing project: providing services to taxonomists for standard genome sequencing and annotation.</title>
        <authorList>
            <consortium name="The Broad Institute Genomics Platform"/>
            <consortium name="The Broad Institute Genome Sequencing Center for Infectious Disease"/>
            <person name="Wu L."/>
            <person name="Ma J."/>
        </authorList>
    </citation>
    <scope>NUCLEOTIDE SEQUENCE [LARGE SCALE GENOMIC DNA]</scope>
    <source>
        <strain evidence="3">CCUG 54356</strain>
    </source>
</reference>